<dbReference type="PANTHER" id="PTHR24186:SF38">
    <property type="entry name" value="ANKYRIN REPEAT FAMILY PROTEIN"/>
    <property type="match status" value="1"/>
</dbReference>
<dbReference type="SUPFAM" id="SSF48403">
    <property type="entry name" value="Ankyrin repeat"/>
    <property type="match status" value="1"/>
</dbReference>
<dbReference type="Proteomes" id="UP000822688">
    <property type="component" value="Chromosome 9"/>
</dbReference>
<gene>
    <name evidence="12" type="ORF">KC19_9G057400</name>
</gene>
<evidence type="ECO:0000256" key="7">
    <source>
        <dbReference type="PROSITE-ProRule" id="PRU00023"/>
    </source>
</evidence>
<evidence type="ECO:0000256" key="4">
    <source>
        <dbReference type="ARBA" id="ARBA00022989"/>
    </source>
</evidence>
<reference evidence="12" key="1">
    <citation type="submission" date="2020-06" db="EMBL/GenBank/DDBJ databases">
        <title>WGS assembly of Ceratodon purpureus strain R40.</title>
        <authorList>
            <person name="Carey S.B."/>
            <person name="Jenkins J."/>
            <person name="Shu S."/>
            <person name="Lovell J.T."/>
            <person name="Sreedasyam A."/>
            <person name="Maumus F."/>
            <person name="Tiley G.P."/>
            <person name="Fernandez-Pozo N."/>
            <person name="Barry K."/>
            <person name="Chen C."/>
            <person name="Wang M."/>
            <person name="Lipzen A."/>
            <person name="Daum C."/>
            <person name="Saski C.A."/>
            <person name="Payton A.C."/>
            <person name="Mcbreen J.C."/>
            <person name="Conrad R.E."/>
            <person name="Kollar L.M."/>
            <person name="Olsson S."/>
            <person name="Huttunen S."/>
            <person name="Landis J.B."/>
            <person name="Wickett N.J."/>
            <person name="Johnson M.G."/>
            <person name="Rensing S.A."/>
            <person name="Grimwood J."/>
            <person name="Schmutz J."/>
            <person name="Mcdaniel S.F."/>
        </authorList>
    </citation>
    <scope>NUCLEOTIDE SEQUENCE</scope>
    <source>
        <strain evidence="12">R40</strain>
    </source>
</reference>
<evidence type="ECO:0000256" key="2">
    <source>
        <dbReference type="ARBA" id="ARBA00022692"/>
    </source>
</evidence>
<keyword evidence="4 10" id="KW-1133">Transmembrane helix</keyword>
<evidence type="ECO:0000256" key="9">
    <source>
        <dbReference type="SAM" id="MobiDB-lite"/>
    </source>
</evidence>
<evidence type="ECO:0000256" key="8">
    <source>
        <dbReference type="SAM" id="Coils"/>
    </source>
</evidence>
<dbReference type="InterPro" id="IPR026961">
    <property type="entry name" value="PGG_dom"/>
</dbReference>
<dbReference type="InterPro" id="IPR036770">
    <property type="entry name" value="Ankyrin_rpt-contain_sf"/>
</dbReference>
<comment type="caution">
    <text evidence="12">The sequence shown here is derived from an EMBL/GenBank/DDBJ whole genome shotgun (WGS) entry which is preliminary data.</text>
</comment>
<evidence type="ECO:0000313" key="12">
    <source>
        <dbReference type="EMBL" id="KAG0561345.1"/>
    </source>
</evidence>
<keyword evidence="3" id="KW-0677">Repeat</keyword>
<dbReference type="EMBL" id="CM026430">
    <property type="protein sequence ID" value="KAG0561345.1"/>
    <property type="molecule type" value="Genomic_DNA"/>
</dbReference>
<keyword evidence="2 10" id="KW-0812">Transmembrane</keyword>
<evidence type="ECO:0000313" key="13">
    <source>
        <dbReference type="Proteomes" id="UP000822688"/>
    </source>
</evidence>
<feature type="transmembrane region" description="Helical" evidence="10">
    <location>
        <begin position="502"/>
        <end position="521"/>
    </location>
</feature>
<dbReference type="InterPro" id="IPR002110">
    <property type="entry name" value="Ankyrin_rpt"/>
</dbReference>
<keyword evidence="5 7" id="KW-0040">ANK repeat</keyword>
<dbReference type="SMART" id="SM00248">
    <property type="entry name" value="ANK"/>
    <property type="match status" value="5"/>
</dbReference>
<dbReference type="PANTHER" id="PTHR24186">
    <property type="entry name" value="PROTEIN PHOSPHATASE 1 REGULATORY SUBUNIT"/>
    <property type="match status" value="1"/>
</dbReference>
<dbReference type="AlphaFoldDB" id="A0A8T0GSE6"/>
<protein>
    <recommendedName>
        <fullName evidence="11">PGG domain-containing protein</fullName>
    </recommendedName>
</protein>
<feature type="repeat" description="ANK" evidence="7">
    <location>
        <begin position="139"/>
        <end position="160"/>
    </location>
</feature>
<dbReference type="GO" id="GO:0005886">
    <property type="term" value="C:plasma membrane"/>
    <property type="evidence" value="ECO:0007669"/>
    <property type="project" value="TreeGrafter"/>
</dbReference>
<evidence type="ECO:0000256" key="3">
    <source>
        <dbReference type="ARBA" id="ARBA00022737"/>
    </source>
</evidence>
<feature type="repeat" description="ANK" evidence="7">
    <location>
        <begin position="261"/>
        <end position="293"/>
    </location>
</feature>
<evidence type="ECO:0000256" key="5">
    <source>
        <dbReference type="ARBA" id="ARBA00023043"/>
    </source>
</evidence>
<feature type="transmembrane region" description="Helical" evidence="10">
    <location>
        <begin position="425"/>
        <end position="448"/>
    </location>
</feature>
<keyword evidence="13" id="KW-1185">Reference proteome</keyword>
<dbReference type="Gene3D" id="1.25.40.20">
    <property type="entry name" value="Ankyrin repeat-containing domain"/>
    <property type="match status" value="2"/>
</dbReference>
<comment type="subcellular location">
    <subcellularLocation>
        <location evidence="1">Membrane</location>
        <topology evidence="1">Multi-pass membrane protein</topology>
    </subcellularLocation>
</comment>
<keyword evidence="6 10" id="KW-0472">Membrane</keyword>
<feature type="coiled-coil region" evidence="8">
    <location>
        <begin position="305"/>
        <end position="332"/>
    </location>
</feature>
<evidence type="ECO:0000256" key="6">
    <source>
        <dbReference type="ARBA" id="ARBA00023136"/>
    </source>
</evidence>
<keyword evidence="8" id="KW-0175">Coiled coil</keyword>
<feature type="transmembrane region" description="Helical" evidence="10">
    <location>
        <begin position="366"/>
        <end position="385"/>
    </location>
</feature>
<feature type="compositionally biased region" description="Basic and acidic residues" evidence="9">
    <location>
        <begin position="586"/>
        <end position="597"/>
    </location>
</feature>
<sequence length="857" mass="95294">MAHDSVSPPLIWEYTESSILDQMTHPNSNPVDVEIDDEWIDRHLDKFTAKSISERACLGDFALVEELMQELDRSGGKKLDFIEVIPNLMMSSTCEKTKRTLIHWAALHNKPSILTWILFESGGTKFCYPGSFLNGQDIYGYTALHLAVEANHVEMVKILLTHTHSDVSIAAQNMRACGQNKSQSNGLTPLHFAARNGSLPIVKMLLESKENNLLAMSAKSTSLKTVLHYAAEGGNWQVVRYLLELLNKNGMGEIVNQCDVFRQTPLYLAALNGNVEILEIFLREGQCLNINTVTWEGMTALDVAKRKENLRKENIRKEIKELDNLKKSAYLQLMEETKQKHQRIVDMLESYDVNWLQAERQKYANAANCLLVGAALVAGVTYAGWLQPPLGFTQYYAFPTSDPAAPPGTFESYVGVEQHSEIQMFWFFNSMSFFCSVATFIIGADAGIPDKCSSLRDEVVQLRNSVVRASFVLSVAILFVIGAFASAGILVLPPIQKQRAPMYVTIAVGVTLCLFLLTKFIRKLKRWFLSPSLKYKREAQPSGGCSNVGFTADGNIQGNVGLKSPDPSVGNAKLLDDHQNAPSSHQHSEHKPLEEQRHDGLHMASRPGIGSSVQRPFQGQLQAAKDFGIQGSSFQRPFQGQLQAEKDFGIGSSVQRPFQGQLQAAKDFGIQGSSFQRPFQGQLQAEKDFGIGSSVQRPFQGQLQAAKDFGIQGSSFQRPFQGQLQDFGIGSSVQRPSQGQLQIAKDLGIQGISVQRSFQGQLQAAKDFGIQGSSFQRTFQGQLQAEKDFGIGSSVQRPFQRQLQAAKDSEHSVERRLRTFLLRSDRDSIDRVVELRPCEEQLRDCSRPESFSPVESP</sequence>
<dbReference type="PROSITE" id="PS50297">
    <property type="entry name" value="ANK_REP_REGION"/>
    <property type="match status" value="3"/>
</dbReference>
<evidence type="ECO:0000256" key="10">
    <source>
        <dbReference type="SAM" id="Phobius"/>
    </source>
</evidence>
<dbReference type="Pfam" id="PF00023">
    <property type="entry name" value="Ank"/>
    <property type="match status" value="1"/>
</dbReference>
<dbReference type="Pfam" id="PF13962">
    <property type="entry name" value="PGG"/>
    <property type="match status" value="1"/>
</dbReference>
<feature type="domain" description="PGG" evidence="11">
    <location>
        <begin position="361"/>
        <end position="488"/>
    </location>
</feature>
<feature type="repeat" description="ANK" evidence="7">
    <location>
        <begin position="185"/>
        <end position="207"/>
    </location>
</feature>
<feature type="transmembrane region" description="Helical" evidence="10">
    <location>
        <begin position="469"/>
        <end position="490"/>
    </location>
</feature>
<evidence type="ECO:0000256" key="1">
    <source>
        <dbReference type="ARBA" id="ARBA00004141"/>
    </source>
</evidence>
<dbReference type="PROSITE" id="PS50088">
    <property type="entry name" value="ANK_REPEAT"/>
    <property type="match status" value="3"/>
</dbReference>
<proteinExistence type="predicted"/>
<dbReference type="Pfam" id="PF12796">
    <property type="entry name" value="Ank_2"/>
    <property type="match status" value="2"/>
</dbReference>
<organism evidence="12 13">
    <name type="scientific">Ceratodon purpureus</name>
    <name type="common">Fire moss</name>
    <name type="synonym">Dicranum purpureum</name>
    <dbReference type="NCBI Taxonomy" id="3225"/>
    <lineage>
        <taxon>Eukaryota</taxon>
        <taxon>Viridiplantae</taxon>
        <taxon>Streptophyta</taxon>
        <taxon>Embryophyta</taxon>
        <taxon>Bryophyta</taxon>
        <taxon>Bryophytina</taxon>
        <taxon>Bryopsida</taxon>
        <taxon>Dicranidae</taxon>
        <taxon>Pseudoditrichales</taxon>
        <taxon>Ditrichaceae</taxon>
        <taxon>Ceratodon</taxon>
    </lineage>
</organism>
<evidence type="ECO:0000259" key="11">
    <source>
        <dbReference type="Pfam" id="PF13962"/>
    </source>
</evidence>
<feature type="region of interest" description="Disordered" evidence="9">
    <location>
        <begin position="561"/>
        <end position="597"/>
    </location>
</feature>
<name>A0A8T0GSE6_CERPU</name>
<accession>A0A8T0GSE6</accession>